<evidence type="ECO:0000256" key="2">
    <source>
        <dbReference type="ARBA" id="ARBA00022977"/>
    </source>
</evidence>
<dbReference type="Proteomes" id="UP000023566">
    <property type="component" value="Chromosome"/>
</dbReference>
<dbReference type="EMBL" id="AOTZ01000002">
    <property type="protein sequence ID" value="EZP78664.1"/>
    <property type="molecule type" value="Genomic_DNA"/>
</dbReference>
<sequence length="213" mass="22689">MTKQLHLISTGEQSVEQFASICARVHPYVDAIHVREKRKTAREVSAFVAALIGNGVPSQKIIVNDRVDVAVVYGVKGVQLAYHSLSVRQVKHHFPRLVVGCSVHSLDEAKEAAKSGADFCIYGHIFPTASKPGMRPRGVESLRIVAGGVHIPIIAIGGIHAGNAAQVLRAGVDGIAVMSAVFLARDPVAEVKKLAHIVKHGQCTGERDVDGTS</sequence>
<dbReference type="GO" id="GO:0009228">
    <property type="term" value="P:thiamine biosynthetic process"/>
    <property type="evidence" value="ECO:0007669"/>
    <property type="project" value="UniProtKB-KW"/>
</dbReference>
<comment type="caution">
    <text evidence="4">The sequence shown here is derived from an EMBL/GenBank/DDBJ whole genome shotgun (WGS) entry which is preliminary data.</text>
</comment>
<evidence type="ECO:0000259" key="3">
    <source>
        <dbReference type="Pfam" id="PF02581"/>
    </source>
</evidence>
<gene>
    <name evidence="4" type="ORF">H839_02311</name>
</gene>
<dbReference type="PANTHER" id="PTHR20857">
    <property type="entry name" value="THIAMINE-PHOSPHATE PYROPHOSPHORYLASE"/>
    <property type="match status" value="1"/>
</dbReference>
<proteinExistence type="predicted"/>
<evidence type="ECO:0000256" key="1">
    <source>
        <dbReference type="ARBA" id="ARBA00004948"/>
    </source>
</evidence>
<dbReference type="PANTHER" id="PTHR20857:SF22">
    <property type="entry name" value="THIAZOLE TAUTOMERASE"/>
    <property type="match status" value="1"/>
</dbReference>
<keyword evidence="5" id="KW-1185">Reference proteome</keyword>
<dbReference type="InterPro" id="IPR022998">
    <property type="entry name" value="ThiamineP_synth_TenI"/>
</dbReference>
<keyword evidence="2" id="KW-0784">Thiamine biosynthesis</keyword>
<comment type="pathway">
    <text evidence="1">Cofactor biosynthesis; thiamine diphosphate biosynthesis.</text>
</comment>
<dbReference type="CDD" id="cd00564">
    <property type="entry name" value="TMP_TenI"/>
    <property type="match status" value="1"/>
</dbReference>
<protein>
    <submittedName>
        <fullName evidence="4">Transcriptional regulator TenI</fullName>
    </submittedName>
</protein>
<dbReference type="InterPro" id="IPR013785">
    <property type="entry name" value="Aldolase_TIM"/>
</dbReference>
<evidence type="ECO:0000313" key="5">
    <source>
        <dbReference type="Proteomes" id="UP000023566"/>
    </source>
</evidence>
<dbReference type="Pfam" id="PF02581">
    <property type="entry name" value="TMP-TENI"/>
    <property type="match status" value="1"/>
</dbReference>
<name>A0ABC9VIS2_9BACL</name>
<dbReference type="RefSeq" id="WP_043903674.1">
    <property type="nucleotide sequence ID" value="NZ_CM002692.1"/>
</dbReference>
<evidence type="ECO:0000313" key="4">
    <source>
        <dbReference type="EMBL" id="EZP78664.1"/>
    </source>
</evidence>
<accession>A0ABC9VIS2</accession>
<feature type="domain" description="Thiamine phosphate synthase/TenI" evidence="3">
    <location>
        <begin position="16"/>
        <end position="181"/>
    </location>
</feature>
<dbReference type="NCBIfam" id="NF005819">
    <property type="entry name" value="PRK07695.1"/>
    <property type="match status" value="1"/>
</dbReference>
<reference evidence="4 5" key="1">
    <citation type="journal article" date="2014" name="Appl. Microbiol. Biotechnol.">
        <title>Transformable facultative thermophile Geobacillus stearothermophilus NUB3621 as a host strain for metabolic engineering.</title>
        <authorList>
            <person name="Blanchard K."/>
            <person name="Robic S."/>
            <person name="Matsumura I."/>
        </authorList>
    </citation>
    <scope>NUCLEOTIDE SEQUENCE [LARGE SCALE GENOMIC DNA]</scope>
    <source>
        <strain evidence="4 5">NUB3621</strain>
    </source>
</reference>
<dbReference type="SUPFAM" id="SSF51391">
    <property type="entry name" value="Thiamin phosphate synthase"/>
    <property type="match status" value="1"/>
</dbReference>
<dbReference type="AlphaFoldDB" id="A0ABC9VIS2"/>
<dbReference type="InterPro" id="IPR036206">
    <property type="entry name" value="ThiamineP_synth_sf"/>
</dbReference>
<dbReference type="Gene3D" id="3.20.20.70">
    <property type="entry name" value="Aldolase class I"/>
    <property type="match status" value="1"/>
</dbReference>
<organism evidence="4 5">
    <name type="scientific">Parageobacillus genomosp. 1</name>
    <dbReference type="NCBI Taxonomy" id="1295642"/>
    <lineage>
        <taxon>Bacteria</taxon>
        <taxon>Bacillati</taxon>
        <taxon>Bacillota</taxon>
        <taxon>Bacilli</taxon>
        <taxon>Bacillales</taxon>
        <taxon>Anoxybacillaceae</taxon>
        <taxon>Parageobacillus</taxon>
    </lineage>
</organism>